<evidence type="ECO:0000256" key="1">
    <source>
        <dbReference type="SAM" id="SignalP"/>
    </source>
</evidence>
<organism evidence="2 3">
    <name type="scientific">Acinetobacter guerrae</name>
    <dbReference type="NCBI Taxonomy" id="1843371"/>
    <lineage>
        <taxon>Bacteria</taxon>
        <taxon>Pseudomonadati</taxon>
        <taxon>Pseudomonadota</taxon>
        <taxon>Gammaproteobacteria</taxon>
        <taxon>Moraxellales</taxon>
        <taxon>Moraxellaceae</taxon>
        <taxon>Acinetobacter</taxon>
    </lineage>
</organism>
<feature type="signal peptide" evidence="1">
    <location>
        <begin position="1"/>
        <end position="21"/>
    </location>
</feature>
<keyword evidence="3" id="KW-1185">Reference proteome</keyword>
<gene>
    <name evidence="2" type="ORF">D7V21_06260</name>
</gene>
<accession>A0A3A8EUG5</accession>
<name>A0A3A8EUG5_9GAMM</name>
<proteinExistence type="predicted"/>
<evidence type="ECO:0000313" key="3">
    <source>
        <dbReference type="Proteomes" id="UP000269001"/>
    </source>
</evidence>
<dbReference type="AlphaFoldDB" id="A0A3A8EUG5"/>
<evidence type="ECO:0008006" key="4">
    <source>
        <dbReference type="Google" id="ProtNLM"/>
    </source>
</evidence>
<reference evidence="2 3" key="1">
    <citation type="submission" date="2018-09" db="EMBL/GenBank/DDBJ databases">
        <title>The draft genome of Acinetobacter spp. strains.</title>
        <authorList>
            <person name="Qin J."/>
            <person name="Feng Y."/>
            <person name="Zong Z."/>
        </authorList>
    </citation>
    <scope>NUCLEOTIDE SEQUENCE [LARGE SCALE GENOMIC DNA]</scope>
    <source>
        <strain evidence="2 3">WCHAc060096</strain>
    </source>
</reference>
<dbReference type="EMBL" id="RAXU01000006">
    <property type="protein sequence ID" value="RKG34350.1"/>
    <property type="molecule type" value="Genomic_DNA"/>
</dbReference>
<protein>
    <recommendedName>
        <fullName evidence="4">Lipoprotein</fullName>
    </recommendedName>
</protein>
<dbReference type="RefSeq" id="WP_120369665.1">
    <property type="nucleotide sequence ID" value="NZ_BKYM01000004.1"/>
</dbReference>
<dbReference type="OrthoDB" id="6695178at2"/>
<comment type="caution">
    <text evidence="2">The sequence shown here is derived from an EMBL/GenBank/DDBJ whole genome shotgun (WGS) entry which is preliminary data.</text>
</comment>
<sequence>MKKVLKTLAMTALTIPAFTFAATENAQPTQTTTVDKVMAAQGNTTAQATVQNQTTTLVSPRTGIRYTLGNTGTRPIIFKTAAISAANSANVNRIVATNPALSAASQEKAKQALLGTSAQLAAN</sequence>
<dbReference type="Proteomes" id="UP000269001">
    <property type="component" value="Unassembled WGS sequence"/>
</dbReference>
<keyword evidence="1" id="KW-0732">Signal</keyword>
<evidence type="ECO:0000313" key="2">
    <source>
        <dbReference type="EMBL" id="RKG34350.1"/>
    </source>
</evidence>
<feature type="chain" id="PRO_5017462361" description="Lipoprotein" evidence="1">
    <location>
        <begin position="22"/>
        <end position="123"/>
    </location>
</feature>